<gene>
    <name evidence="1" type="ORF">QFC19_001196</name>
</gene>
<dbReference type="Proteomes" id="UP001241377">
    <property type="component" value="Unassembled WGS sequence"/>
</dbReference>
<organism evidence="1 2">
    <name type="scientific">Naganishia cerealis</name>
    <dbReference type="NCBI Taxonomy" id="610337"/>
    <lineage>
        <taxon>Eukaryota</taxon>
        <taxon>Fungi</taxon>
        <taxon>Dikarya</taxon>
        <taxon>Basidiomycota</taxon>
        <taxon>Agaricomycotina</taxon>
        <taxon>Tremellomycetes</taxon>
        <taxon>Filobasidiales</taxon>
        <taxon>Filobasidiaceae</taxon>
        <taxon>Naganishia</taxon>
    </lineage>
</organism>
<dbReference type="EMBL" id="JASBWR010000008">
    <property type="protein sequence ID" value="KAJ9111427.1"/>
    <property type="molecule type" value="Genomic_DNA"/>
</dbReference>
<reference evidence="1" key="1">
    <citation type="submission" date="2023-04" db="EMBL/GenBank/DDBJ databases">
        <title>Draft Genome sequencing of Naganishia species isolated from polar environments using Oxford Nanopore Technology.</title>
        <authorList>
            <person name="Leo P."/>
            <person name="Venkateswaran K."/>
        </authorList>
    </citation>
    <scope>NUCLEOTIDE SEQUENCE</scope>
    <source>
        <strain evidence="1">MNA-CCFEE 5261</strain>
    </source>
</reference>
<name>A0ACC2WIF9_9TREE</name>
<evidence type="ECO:0000313" key="1">
    <source>
        <dbReference type="EMBL" id="KAJ9111427.1"/>
    </source>
</evidence>
<proteinExistence type="predicted"/>
<sequence length="712" mass="78851">MVDGSLDLLVAYARLISVPSVIVALPSSWSSSSETSQVPFTKIISGLEECGFYFESDQPDEVHKGRRIWEKWSPDDRNELIDAIGRCWGSILHSSIEKVEYLKQSDLVPGNLSVRTESLSIQQSESQYVTAAGSSEQNFLAEEPRVLWRVSIMATTRESPVRLAAQESISQDWVLVLHKETSVGPDPTNLQGKIAGTQHDEANASYDSAGRQLRRPSIATNTSNSSISSKMTHTSFKSSASGVHQKIEIKSGVPLPIRAASEITQFALPSEGFIANKTVITPSMDRSLGYLGANATVSSGGDLPRSDVTRGAPVFADETSDEPVIWNDTAVAPVNPEDLMKLVINSPVGMLLATPELRIYWVNDRWYDIVKLERGQDLNTWIDGVHPDTLPTLMEVLQGLMQDKAKRTGDIRWKHGSWSTFTAQVLRDADGAVTAITATLDDCTQRKTLELAQLETLKEQEATARRIAEEASARAKELAEWQSQTRILEKRTKEFAQMAEISAIALTCAKPDGELIWANQAFCDLHDLQPHEINQWPSTVLPADLEALNERWQKLKNGRVLQVQTVPSIAADNKDSLTFVSAIMDVTSEVRHHEAVERLNEERIKEQTRLAGEAEERRKAAVFQKEQQELFIDVTSHELRNSINPILQSALLVKASLLEARMGYSGKDDGRNFVNGMNIQEDLEACDAIIDSANQMERVANDVLADLSAILI</sequence>
<comment type="caution">
    <text evidence="1">The sequence shown here is derived from an EMBL/GenBank/DDBJ whole genome shotgun (WGS) entry which is preliminary data.</text>
</comment>
<protein>
    <submittedName>
        <fullName evidence="1">Uncharacterized protein</fullName>
    </submittedName>
</protein>
<accession>A0ACC2WIF9</accession>
<keyword evidence="2" id="KW-1185">Reference proteome</keyword>
<evidence type="ECO:0000313" key="2">
    <source>
        <dbReference type="Proteomes" id="UP001241377"/>
    </source>
</evidence>